<dbReference type="Proteomes" id="UP001597368">
    <property type="component" value="Unassembled WGS sequence"/>
</dbReference>
<evidence type="ECO:0000313" key="2">
    <source>
        <dbReference type="Proteomes" id="UP001597368"/>
    </source>
</evidence>
<dbReference type="EMBL" id="JBHUFV010000085">
    <property type="protein sequence ID" value="MFD1939594.1"/>
    <property type="molecule type" value="Genomic_DNA"/>
</dbReference>
<accession>A0ABW4TEA3</accession>
<gene>
    <name evidence="1" type="ORF">ACFSKW_49855</name>
</gene>
<evidence type="ECO:0000313" key="1">
    <source>
        <dbReference type="EMBL" id="MFD1939594.1"/>
    </source>
</evidence>
<sequence length="206" mass="22853">MFDRMDMPNPTHLYDLLESHWENVADGFAAVWVEGLTVEETARRLGADLSSATALTLADIGLGFEGDKMPGDEDGIILVGPFDAWTLAAQIQWMDVTEEPTLSTLSRDGGRAIAIGWHGDGAHRVEYAIDGRLTFSAPLEEILIPLQEHAEGLRMPTDWDVPVDVGSPTEEMITTALVAIGRLVGRELDHEWLETPHVRYLIRRRP</sequence>
<organism evidence="1 2">
    <name type="scientific">Nonomuraea mangrovi</name>
    <dbReference type="NCBI Taxonomy" id="2316207"/>
    <lineage>
        <taxon>Bacteria</taxon>
        <taxon>Bacillati</taxon>
        <taxon>Actinomycetota</taxon>
        <taxon>Actinomycetes</taxon>
        <taxon>Streptosporangiales</taxon>
        <taxon>Streptosporangiaceae</taxon>
        <taxon>Nonomuraea</taxon>
    </lineage>
</organism>
<reference evidence="2" key="1">
    <citation type="journal article" date="2019" name="Int. J. Syst. Evol. Microbiol.">
        <title>The Global Catalogue of Microorganisms (GCM) 10K type strain sequencing project: providing services to taxonomists for standard genome sequencing and annotation.</title>
        <authorList>
            <consortium name="The Broad Institute Genomics Platform"/>
            <consortium name="The Broad Institute Genome Sequencing Center for Infectious Disease"/>
            <person name="Wu L."/>
            <person name="Ma J."/>
        </authorList>
    </citation>
    <scope>NUCLEOTIDE SEQUENCE [LARGE SCALE GENOMIC DNA]</scope>
    <source>
        <strain evidence="2">ICMP 6774ER</strain>
    </source>
</reference>
<comment type="caution">
    <text evidence="1">The sequence shown here is derived from an EMBL/GenBank/DDBJ whole genome shotgun (WGS) entry which is preliminary data.</text>
</comment>
<keyword evidence="2" id="KW-1185">Reference proteome</keyword>
<dbReference type="RefSeq" id="WP_379582019.1">
    <property type="nucleotide sequence ID" value="NZ_JBHUFV010000085.1"/>
</dbReference>
<protein>
    <submittedName>
        <fullName evidence="1">Uncharacterized protein</fullName>
    </submittedName>
</protein>
<name>A0ABW4TEA3_9ACTN</name>
<proteinExistence type="predicted"/>